<accession>A0A8G1XCX6</accession>
<dbReference type="RefSeq" id="WP_123562489.1">
    <property type="nucleotide sequence ID" value="NZ_RJVJ01000002.1"/>
</dbReference>
<protein>
    <submittedName>
        <fullName evidence="4">Putative amidase-like protein</fullName>
    </submittedName>
</protein>
<proteinExistence type="predicted"/>
<comment type="caution">
    <text evidence="4">The sequence shown here is derived from an EMBL/GenBank/DDBJ whole genome shotgun (WGS) entry which is preliminary data.</text>
</comment>
<evidence type="ECO:0000259" key="3">
    <source>
        <dbReference type="Pfam" id="PF12671"/>
    </source>
</evidence>
<dbReference type="Pfam" id="PF12671">
    <property type="entry name" value="Amidase_6"/>
    <property type="match status" value="1"/>
</dbReference>
<feature type="region of interest" description="Disordered" evidence="2">
    <location>
        <begin position="377"/>
        <end position="406"/>
    </location>
</feature>
<evidence type="ECO:0000313" key="5">
    <source>
        <dbReference type="Proteomes" id="UP000267408"/>
    </source>
</evidence>
<organism evidence="4 5">
    <name type="scientific">Kitasatospora cineracea</name>
    <dbReference type="NCBI Taxonomy" id="88074"/>
    <lineage>
        <taxon>Bacteria</taxon>
        <taxon>Bacillati</taxon>
        <taxon>Actinomycetota</taxon>
        <taxon>Actinomycetes</taxon>
        <taxon>Kitasatosporales</taxon>
        <taxon>Streptomycetaceae</taxon>
        <taxon>Kitasatospora</taxon>
    </lineage>
</organism>
<evidence type="ECO:0000313" key="4">
    <source>
        <dbReference type="EMBL" id="ROR38104.1"/>
    </source>
</evidence>
<reference evidence="4 5" key="1">
    <citation type="submission" date="2018-11" db="EMBL/GenBank/DDBJ databases">
        <title>Sequencing the genomes of 1000 actinobacteria strains.</title>
        <authorList>
            <person name="Klenk H.-P."/>
        </authorList>
    </citation>
    <scope>NUCLEOTIDE SEQUENCE [LARGE SCALE GENOMIC DNA]</scope>
    <source>
        <strain evidence="4 5">DSM 44780</strain>
    </source>
</reference>
<keyword evidence="1" id="KW-0175">Coiled coil</keyword>
<feature type="coiled-coil region" evidence="1">
    <location>
        <begin position="129"/>
        <end position="156"/>
    </location>
</feature>
<sequence>MVDFAALRRADPAALHRAADGWVELSKDSWQAVNDLHDNGIGPLKEDWQDRVGQAAGRKLAEQADILESGADITRGVAMVVDGLASSLEYAQRVLTQALELASTYQLEVDGAGTVSTTGEVTSESLTRMNEVSDLIREALREARQADDQASAELRKLGAATCQTDPEKALDQLQGEASQTELDMLAGDIPDGRDPALVSRWWASLTPEQQKQLELAEPVKLANLPGVPDAVKEDLRGGPGRKWDRVQMVEWVLAHWNDESGDFDDENNCTNFASEALFRAGVHMKGNWTVEGDAWNRGRDPGWLGLGIIGQQHSHAWGGAQNLHDFMVGNGGREVPPGEVKPGDLVFLEDDNDQNPDLKPGTIHHTAVVTAVTPDGDIRYSQHNDSRKNVSLDGRSGHEAQSEGRQKIHYVRVEPNWY</sequence>
<dbReference type="AlphaFoldDB" id="A0A8G1XCX6"/>
<gene>
    <name evidence="4" type="ORF">EDD39_6267</name>
</gene>
<dbReference type="OrthoDB" id="3826164at2"/>
<evidence type="ECO:0000256" key="2">
    <source>
        <dbReference type="SAM" id="MobiDB-lite"/>
    </source>
</evidence>
<dbReference type="EMBL" id="RJVJ01000002">
    <property type="protein sequence ID" value="ROR38104.1"/>
    <property type="molecule type" value="Genomic_DNA"/>
</dbReference>
<name>A0A8G1XCX6_9ACTN</name>
<dbReference type="InterPro" id="IPR024301">
    <property type="entry name" value="Amidase_6"/>
</dbReference>
<feature type="domain" description="Putative amidase" evidence="3">
    <location>
        <begin position="244"/>
        <end position="395"/>
    </location>
</feature>
<evidence type="ECO:0000256" key="1">
    <source>
        <dbReference type="SAM" id="Coils"/>
    </source>
</evidence>
<dbReference type="Proteomes" id="UP000267408">
    <property type="component" value="Unassembled WGS sequence"/>
</dbReference>